<keyword evidence="7 8" id="KW-0472">Membrane</keyword>
<evidence type="ECO:0000256" key="7">
    <source>
        <dbReference type="ARBA" id="ARBA00023136"/>
    </source>
</evidence>
<dbReference type="GO" id="GO:0006508">
    <property type="term" value="P:proteolysis"/>
    <property type="evidence" value="ECO:0007669"/>
    <property type="project" value="UniProtKB-KW"/>
</dbReference>
<dbReference type="Proteomes" id="UP000280792">
    <property type="component" value="Unassembled WGS sequence"/>
</dbReference>
<keyword evidence="2" id="KW-1003">Cell membrane</keyword>
<protein>
    <submittedName>
        <fullName evidence="10">Exosortase A</fullName>
        <ecNumber evidence="10">3.4.22.-</ecNumber>
    </submittedName>
</protein>
<keyword evidence="11" id="KW-1185">Reference proteome</keyword>
<dbReference type="InterPro" id="IPR013426">
    <property type="entry name" value="EpsH-like"/>
</dbReference>
<dbReference type="EMBL" id="QWEZ01000001">
    <property type="protein sequence ID" value="RRJ84591.1"/>
    <property type="molecule type" value="Genomic_DNA"/>
</dbReference>
<feature type="transmembrane region" description="Helical" evidence="8">
    <location>
        <begin position="211"/>
        <end position="229"/>
    </location>
</feature>
<reference evidence="10 11" key="1">
    <citation type="submission" date="2018-08" db="EMBL/GenBank/DDBJ databases">
        <authorList>
            <person name="Khan S.A."/>
        </authorList>
    </citation>
    <scope>NUCLEOTIDE SEQUENCE [LARGE SCALE GENOMIC DNA]</scope>
    <source>
        <strain evidence="10 11">GTF-13</strain>
    </source>
</reference>
<feature type="transmembrane region" description="Helical" evidence="8">
    <location>
        <begin position="185"/>
        <end position="204"/>
    </location>
</feature>
<dbReference type="NCBIfam" id="TIGR02602">
    <property type="entry name" value="8TM_EpsH"/>
    <property type="match status" value="1"/>
</dbReference>
<evidence type="ECO:0000256" key="5">
    <source>
        <dbReference type="ARBA" id="ARBA00022801"/>
    </source>
</evidence>
<dbReference type="Pfam" id="PF11984">
    <property type="entry name" value="DUF3485"/>
    <property type="match status" value="1"/>
</dbReference>
<organism evidence="10 11">
    <name type="scientific">Aestuariirhabdus litorea</name>
    <dbReference type="NCBI Taxonomy" id="2528527"/>
    <lineage>
        <taxon>Bacteria</taxon>
        <taxon>Pseudomonadati</taxon>
        <taxon>Pseudomonadota</taxon>
        <taxon>Gammaproteobacteria</taxon>
        <taxon>Oceanospirillales</taxon>
        <taxon>Aestuariirhabdaceae</taxon>
        <taxon>Aestuariirhabdus</taxon>
    </lineage>
</organism>
<feature type="domain" description="Methanolan biosynthesis EpsI" evidence="9">
    <location>
        <begin position="293"/>
        <end position="479"/>
    </location>
</feature>
<keyword evidence="5 10" id="KW-0378">Hydrolase</keyword>
<evidence type="ECO:0000313" key="11">
    <source>
        <dbReference type="Proteomes" id="UP000280792"/>
    </source>
</evidence>
<feature type="transmembrane region" description="Helical" evidence="8">
    <location>
        <begin position="12"/>
        <end position="31"/>
    </location>
</feature>
<dbReference type="NCBIfam" id="TIGR04178">
    <property type="entry name" value="exo_archaeo"/>
    <property type="match status" value="1"/>
</dbReference>
<feature type="transmembrane region" description="Helical" evidence="8">
    <location>
        <begin position="249"/>
        <end position="267"/>
    </location>
</feature>
<accession>A0A3P3VP95</accession>
<dbReference type="EC" id="3.4.22.-" evidence="10"/>
<feature type="transmembrane region" description="Helical" evidence="8">
    <location>
        <begin position="123"/>
        <end position="141"/>
    </location>
</feature>
<dbReference type="NCBIfam" id="TIGR03109">
    <property type="entry name" value="exosort_XrtA"/>
    <property type="match status" value="1"/>
</dbReference>
<evidence type="ECO:0000256" key="4">
    <source>
        <dbReference type="ARBA" id="ARBA00022692"/>
    </source>
</evidence>
<feature type="transmembrane region" description="Helical" evidence="8">
    <location>
        <begin position="71"/>
        <end position="90"/>
    </location>
</feature>
<gene>
    <name evidence="10" type="primary">xrtA</name>
    <name evidence="10" type="ORF">D0544_05665</name>
</gene>
<feature type="transmembrane region" description="Helical" evidence="8">
    <location>
        <begin position="148"/>
        <end position="165"/>
    </location>
</feature>
<dbReference type="GO" id="GO:0008233">
    <property type="term" value="F:peptidase activity"/>
    <property type="evidence" value="ECO:0007669"/>
    <property type="project" value="UniProtKB-KW"/>
</dbReference>
<dbReference type="InterPro" id="IPR019127">
    <property type="entry name" value="Exosortase"/>
</dbReference>
<reference evidence="10 11" key="2">
    <citation type="submission" date="2018-12" db="EMBL/GenBank/DDBJ databases">
        <title>Simiduia agarivorans gen. nov., sp. nov., a marine, agarolytic bacterium isolated from shallow coastal water from Keelung, Taiwan.</title>
        <authorList>
            <person name="Shieh W.Y."/>
        </authorList>
    </citation>
    <scope>NUCLEOTIDE SEQUENCE [LARGE SCALE GENOMIC DNA]</scope>
    <source>
        <strain evidence="10 11">GTF-13</strain>
    </source>
</reference>
<name>A0A3P3VP95_9GAMM</name>
<dbReference type="AlphaFoldDB" id="A0A3P3VP95"/>
<dbReference type="GO" id="GO:0005886">
    <property type="term" value="C:plasma membrane"/>
    <property type="evidence" value="ECO:0007669"/>
    <property type="project" value="UniProtKB-SubCell"/>
</dbReference>
<dbReference type="Pfam" id="PF09721">
    <property type="entry name" value="Exosortase_EpsH"/>
    <property type="match status" value="1"/>
</dbReference>
<evidence type="ECO:0000256" key="2">
    <source>
        <dbReference type="ARBA" id="ARBA00022475"/>
    </source>
</evidence>
<feature type="transmembrane region" description="Helical" evidence="8">
    <location>
        <begin position="43"/>
        <end position="59"/>
    </location>
</feature>
<evidence type="ECO:0000256" key="3">
    <source>
        <dbReference type="ARBA" id="ARBA00022670"/>
    </source>
</evidence>
<sequence>MSSVGINPWPRALLTYLVGAAIVLVGYRDTLTDMVLIWSRSGTFSHCFIIAPICFYLVYRKRAELRGLSPSPSWIGCLLVALLIFIWTLAEIVEVQVVQQFSLVLILCSLVLATMGWRVTLTLLFPLSYSLFMVPFGEFLIQPMMEMTASFTVKTIAALGIPIYVEGLFFELPTGNWSVVEGCSGVRYLIASTALGTLYAYINYNSMHKRVIFILASIALPIVGNWLRATGIVLLGHYSGMQLAVGVDHLLYGWVFFGVLMLILFMVGSRWSDPLSQSAIYKTAPRHYRQGVAVAILLVVLPAIIWSVIATKREPRAADFSLAVSYQGAALDPDNGPLPFEPRFQAADASGRFRIDTPLAQGRLLAYWYGYGPESNKLVTSTNRIVPQKDPLWRAIALSGEDASCPRSNLLRVESATETYEVISWYLIDGAAICDPVKAKLAQLLLRLKGGEEQGVHMALILEPGSRSDAPAALEQLIAGIRYEGVAHAP</sequence>
<comment type="subcellular location">
    <subcellularLocation>
        <location evidence="1">Cell membrane</location>
        <topology evidence="1">Multi-pass membrane protein</topology>
    </subcellularLocation>
</comment>
<keyword evidence="3" id="KW-0645">Protease</keyword>
<evidence type="ECO:0000256" key="8">
    <source>
        <dbReference type="SAM" id="Phobius"/>
    </source>
</evidence>
<keyword evidence="4 8" id="KW-0812">Transmembrane</keyword>
<dbReference type="InterPro" id="IPR017540">
    <property type="entry name" value="Exosortase-1"/>
</dbReference>
<dbReference type="InterPro" id="IPR014263">
    <property type="entry name" value="Methanolan_biosynth_EpsI"/>
</dbReference>
<comment type="caution">
    <text evidence="10">The sequence shown here is derived from an EMBL/GenBank/DDBJ whole genome shotgun (WGS) entry which is preliminary data.</text>
</comment>
<evidence type="ECO:0000256" key="1">
    <source>
        <dbReference type="ARBA" id="ARBA00004651"/>
    </source>
</evidence>
<keyword evidence="6 8" id="KW-1133">Transmembrane helix</keyword>
<proteinExistence type="predicted"/>
<evidence type="ECO:0000313" key="10">
    <source>
        <dbReference type="EMBL" id="RRJ84591.1"/>
    </source>
</evidence>
<evidence type="ECO:0000259" key="9">
    <source>
        <dbReference type="Pfam" id="PF11984"/>
    </source>
</evidence>
<evidence type="ECO:0000256" key="6">
    <source>
        <dbReference type="ARBA" id="ARBA00022989"/>
    </source>
</evidence>
<feature type="transmembrane region" description="Helical" evidence="8">
    <location>
        <begin position="288"/>
        <end position="309"/>
    </location>
</feature>
<dbReference type="InterPro" id="IPR026392">
    <property type="entry name" value="Exo/Archaeosortase_dom"/>
</dbReference>